<feature type="region of interest" description="Disordered" evidence="5">
    <location>
        <begin position="2820"/>
        <end position="2851"/>
    </location>
</feature>
<dbReference type="InterPro" id="IPR013998">
    <property type="entry name" value="Nebulin-like"/>
</dbReference>
<dbReference type="PANTHER" id="PTHR11039:SF37">
    <property type="entry name" value="NEBULIN"/>
    <property type="match status" value="1"/>
</dbReference>
<dbReference type="RefSeq" id="XP_045369020.1">
    <property type="nucleotide sequence ID" value="XM_045513064.1"/>
</dbReference>
<dbReference type="PANTHER" id="PTHR11039">
    <property type="entry name" value="NEBULIN"/>
    <property type="match status" value="1"/>
</dbReference>
<dbReference type="SUPFAM" id="SSF50044">
    <property type="entry name" value="SH3-domain"/>
    <property type="match status" value="1"/>
</dbReference>
<dbReference type="PRINTS" id="PR00452">
    <property type="entry name" value="SH3DOMAIN"/>
</dbReference>
<evidence type="ECO:0000256" key="5">
    <source>
        <dbReference type="SAM" id="MobiDB-lite"/>
    </source>
</evidence>
<gene>
    <name evidence="7" type="primary">LOC105065212</name>
</gene>
<dbReference type="InterPro" id="IPR036028">
    <property type="entry name" value="SH3-like_dom_sf"/>
</dbReference>
<keyword evidence="3" id="KW-0009">Actin-binding</keyword>
<dbReference type="InterPro" id="IPR035629">
    <property type="entry name" value="Nebulin_SH3"/>
</dbReference>
<dbReference type="PROSITE" id="PS51216">
    <property type="entry name" value="NEBULIN"/>
    <property type="match status" value="55"/>
</dbReference>
<evidence type="ECO:0000256" key="3">
    <source>
        <dbReference type="ARBA" id="ARBA00023203"/>
    </source>
</evidence>
<keyword evidence="2" id="KW-0677">Repeat</keyword>
<name>A0A9W3FYF1_CAMBA</name>
<dbReference type="GO" id="GO:0051015">
    <property type="term" value="F:actin filament binding"/>
    <property type="evidence" value="ECO:0007669"/>
    <property type="project" value="InterPro"/>
</dbReference>
<keyword evidence="1 4" id="KW-0728">SH3 domain</keyword>
<dbReference type="Pfam" id="PF00880">
    <property type="entry name" value="Nebulin"/>
    <property type="match status" value="42"/>
</dbReference>
<reference evidence="7" key="1">
    <citation type="submission" date="2025-08" db="UniProtKB">
        <authorList>
            <consortium name="RefSeq"/>
        </authorList>
    </citation>
    <scope>IDENTIFICATION</scope>
</reference>
<evidence type="ECO:0000256" key="2">
    <source>
        <dbReference type="ARBA" id="ARBA00022737"/>
    </source>
</evidence>
<feature type="region of interest" description="Disordered" evidence="5">
    <location>
        <begin position="2043"/>
        <end position="2063"/>
    </location>
</feature>
<feature type="compositionally biased region" description="Low complexity" evidence="5">
    <location>
        <begin position="2880"/>
        <end position="2895"/>
    </location>
</feature>
<feature type="region of interest" description="Disordered" evidence="5">
    <location>
        <begin position="2873"/>
        <end position="2899"/>
    </location>
</feature>
<feature type="domain" description="SH3" evidence="6">
    <location>
        <begin position="2902"/>
        <end position="2961"/>
    </location>
</feature>
<feature type="compositionally biased region" description="Basic and acidic residues" evidence="5">
    <location>
        <begin position="2841"/>
        <end position="2850"/>
    </location>
</feature>
<dbReference type="SMART" id="SM00227">
    <property type="entry name" value="NEBU"/>
    <property type="match status" value="80"/>
</dbReference>
<accession>A0A9W3FYF1</accession>
<dbReference type="Gene3D" id="2.30.30.40">
    <property type="entry name" value="SH3 Domains"/>
    <property type="match status" value="1"/>
</dbReference>
<dbReference type="GO" id="GO:0071691">
    <property type="term" value="P:cardiac muscle thin filament assembly"/>
    <property type="evidence" value="ECO:0007669"/>
    <property type="project" value="TreeGrafter"/>
</dbReference>
<dbReference type="InterPro" id="IPR055297">
    <property type="entry name" value="NEBU/NEBL"/>
</dbReference>
<dbReference type="CTD" id="4703"/>
<dbReference type="CDD" id="cd11933">
    <property type="entry name" value="SH3_Nebulin_C"/>
    <property type="match status" value="1"/>
</dbReference>
<proteinExistence type="predicted"/>
<organism evidence="7">
    <name type="scientific">Camelus bactrianus</name>
    <name type="common">Bactrian camel</name>
    <dbReference type="NCBI Taxonomy" id="9837"/>
    <lineage>
        <taxon>Eukaryota</taxon>
        <taxon>Metazoa</taxon>
        <taxon>Chordata</taxon>
        <taxon>Craniata</taxon>
        <taxon>Vertebrata</taxon>
        <taxon>Euteleostomi</taxon>
        <taxon>Mammalia</taxon>
        <taxon>Eutheria</taxon>
        <taxon>Laurasiatheria</taxon>
        <taxon>Artiodactyla</taxon>
        <taxon>Tylopoda</taxon>
        <taxon>Camelidae</taxon>
        <taxon>Camelus</taxon>
    </lineage>
</organism>
<dbReference type="Pfam" id="PF14604">
    <property type="entry name" value="SH3_9"/>
    <property type="match status" value="1"/>
</dbReference>
<dbReference type="PRINTS" id="PR00510">
    <property type="entry name" value="NEBULIN"/>
</dbReference>
<dbReference type="InterPro" id="IPR000900">
    <property type="entry name" value="Nebulin_repeat"/>
</dbReference>
<dbReference type="InterPro" id="IPR001452">
    <property type="entry name" value="SH3_domain"/>
</dbReference>
<evidence type="ECO:0000256" key="1">
    <source>
        <dbReference type="ARBA" id="ARBA00022443"/>
    </source>
</evidence>
<dbReference type="GO" id="GO:0030018">
    <property type="term" value="C:Z disc"/>
    <property type="evidence" value="ECO:0007669"/>
    <property type="project" value="InterPro"/>
</dbReference>
<evidence type="ECO:0000313" key="7">
    <source>
        <dbReference type="RefSeq" id="XP_045369020.1"/>
    </source>
</evidence>
<dbReference type="SMART" id="SM00326">
    <property type="entry name" value="SH3"/>
    <property type="match status" value="1"/>
</dbReference>
<evidence type="ECO:0000259" key="6">
    <source>
        <dbReference type="PROSITE" id="PS50002"/>
    </source>
</evidence>
<dbReference type="PROSITE" id="PS50002">
    <property type="entry name" value="SH3"/>
    <property type="match status" value="1"/>
</dbReference>
<protein>
    <submittedName>
        <fullName evidence="7">Nebulin isoform X21</fullName>
    </submittedName>
</protein>
<evidence type="ECO:0000256" key="4">
    <source>
        <dbReference type="PROSITE-ProRule" id="PRU00192"/>
    </source>
</evidence>
<sequence>MLQSKINAVQISNKQYQKAWEDVKMTGYDLKADAIGFKHAKASRDIASDYLYKTTYEKQKGHYIGCRTAKEDPKLVFAANVMKMQNDRLYKKAYNDHKAKITIPVDMVSINAAKEGQALASDVDYRHYLHHWSCFPDQNDVIQARKAYDLQSDAIYKADLEWLRGIGWMPEGSPEVLRVKNAQKILLASVYRTPVVKLKYTSIVDTPDVVLAKSNAENISIPKYRELWDKDKTSIHIMPDTPEINLARANALHVSNKIYRKGWDEMKMSCDVRLDAIPIQAAKASREIASDYKYKLDHEKQKGHYVGTLTARDDNKIRWALIAGKIQNEREYRLHWAKWKSKFQSPADMLSITHSKQSQDLVSDIDYRNYLHQWTCMPDQQDVIQARKAYDLQSDAIYKADLEWLRGIGWMPNDSVSVNHAKHAADIFSEKKYRTKIETLNFTPVDDRVDYVTAKQSGEILNDIKYRKEWHDTKSKYTLTETPQLHAAQEAARILDQYLYKESWEKQKATGYILPPDAVPFVHAHHSSDVQSELKYKADHVKQRGHYVGVPTMRDDPKLVWFEHAGQIQNDRLYKESYHKTKAKVNIPPDIVSVVAAKEGQSLVSDIDYRHYLHEWICHPDQNDVIQARKAYDLQSDNIYKSDLEWLRGIGWIPLDSVDHVRVTKNQEMVNQIKYKKDALANYPNFTSVVDPPEIVLAKINAVNQSDVKYKETFNKLIKGKYIFSPDTPYITHSKDMGKLYSTILYKGAWEGTKAYGYTLDERYIPIVGAKHADFVNSELKYKETYEKLKGHYLAGKEISEFPNVVHCLDFQKMRSVLNYRRQYEDTKANVHIPIDMMNHVLAKRCQYILSDLEYRHYFHQWTSLPEEPNVIRARNAQEILSENVYKNDLNWLKGIGCYVWDTPQILHAKKSYDLQSQIQYTAAGKENLQNYNLVTDTPLYVTALQSGINASEVKYKENYHKIKDKYTTVLETVDYDRIKNLKDIYSSNLYKEAWDKVKATSYILPSNTMSLTHAKNQKHLASHIKYREEYEKFKALYTLPKSVEDDPNTARCLRVGKFNIDRLYRSVYEKNKMKVHIVPDMVEMVTAKDTQKKVSEIDYRLHLHEWICHPDLQVNSHVRKVTDQISDIVYKDDLNWLKGIGCYVWDTPEILHAKHAYDLRNDIKYKAHVKKTRNDYKLVTDTPVYVQAVKSGKQLSDAVYHHDYIHSVRGKVAPTTKTVDLDRALHAYKLQSENLYRKVGLQSLPTGYRLPVDTPHFKHTKDVRYMSSYFKYKEVYEHLKAYGYTLGPNDVPFVNVRRVNSVTSERLYRQLYHKLKDKIHTTPDTPEIRQVKKTQEAVSELIYKSDFFRMQGHMISMPYTPQVLHCRYVGDITSDIKYKEDLQILRGLGCFLYDTPDMVRSRHLRKLWSNYLYTDKARKMRDKYEVVLDTPEYRKVQELKTHLSELVYRASGKKQKSIFTSVPDTPDLLRAKRGQKLQSQYLYVELATKERPHHHAGNQTTALKHARDVKDMVSEKKYKIQYEKMKDKYTPVPDTPILIRAKKAYWNASDLRYKETFQKTKGRYHTVKDALDIVYHRIVTDHISKIKYKENYMSQLGIWRSIPDRPEHFHHRAVTDAVSDIKYKEDLTWLKGIGCYAFDTPDFTLAEKNKTLYSKYKYKEIFERTKSDFKYEADCPINRHFKFATQLMNERKYKSSAKMLLKQGCNEILRPDMLTALYNTHMWSQIKYRKNYEKTKDKFTSVVDTPEHLRTTKVNKQISDILYKLEYNKARPRGYTTIHDTPMLLHVRKVKDEVSDLKYKEDYQRTKSNCTIKPDAVHIKAAKDAYKVNTNLDYKKQYEANKAHWRWIPDRPDFIQAAKSSLQQSDFEYKLDREYLRGCKLSVTDDKDMVLALRNSIIESDLKYKEKHVKERGTCYAVPDTPQILLAKTVSNLVSENKYKRHVKKHLAQGSYTTLPETRDTIHVKKVTKDVSDTNYKKKFVKEKGKSNYSIMLEPPEVKHAMDVAKKQSNIAYKKDAKENLHYTTVADRPDIRKATQAAKQASEVEYRAKHRKEGSHGLSMLGRPDIEMAKKAARLSSQAEYLQGQRRGHGHGAASYDTPMMRQLKKTNALVSDITYRENFNKEKGKTPKYNPKDSQLYKTMKDANNLASEVKYKADLKKLHKPVTDMKESLIMHHVLNTSQLASSYQYKKNYEKSKGHYHTIPDNLEQLHLKEATELQSIVKYKEKYEKERGKPMLDFETPTYITAKESQQMQSGKEYRKDYEESIKGRNLTGLEVTPALLHVKYATKIASEKEYRKDLEESIRGKGLSEMEDTPDMLRAKNATQILNEKEYKRDLELEVKGRGLNAMANETPDFMRAKNATDIASQIKYKQLAEMEKANFTSVVDTPEIIHAQQVKNLSSKKKYKEDAEKCMSYYETVLDTPEMQRVRENQKNFSLLQYQCDLKNSKGKITVVQDTPEILRVKENQKNFSSVLYKEDVSPGTAIGKTPEMMRVKQTQDHISSVKYKEVIGQGTPIPDLPEVKRVKQTQKHISSVMYKENLGTGIPTTVTPEIERVKRNQENFSSVLYKENLGKGTPTAITPEMERVKRNQENFSSVLYKESVGKATPTPVTPEMQRVKRNQENISSVLYKENLGKATPTPFTPEMERVKRNQENFSSVLYKENMRKATPTPVTPEMERAKRNQENISSVLYSDSFRKQIQGKAAYVLDTPEMRRVRETQRHISTVKYHEDFEKHKGCFTPVVTDPITERVKKNTQDFSDISYRGIQRKVVEMEQKRNDQDQETITGLRVWRTNPGSVFDYDPAEDNIQSRSLHMINAQAQRRSREQSRSASALSISGGEEKSEHSEAARLSTYSDGGVFFSTTSAAYKHAKTTELPQQRSSSVATQQTTVSSIPSHPSTAGKIFRAMYDYMAADADEVSFKDGDAIVNVQAIDEGWMYGTVQRTGRTGMLPANYVEAI</sequence>
<dbReference type="FunFam" id="2.30.30.40:FF:000007">
    <property type="entry name" value="nebulin isoform X1"/>
    <property type="match status" value="1"/>
</dbReference>